<evidence type="ECO:0000313" key="1">
    <source>
        <dbReference type="Proteomes" id="UP001652625"/>
    </source>
</evidence>
<sequence>MNVNKSVYPSLEDMGDIEYGLKWVPKSLQLFQSYLISVKLRQISLGQCIAQASRPRSMIAPIPYGIGVDIDKSFGTKWLVDHLYKFGFSISTDEFKLFKLSAAVSRVNAAQKQEPNFLHWVADNVDHNIRTLTGKGTFHEMGSISICLSSKCNYESITRLKHKPIKNLSDLSLNITPYHGSSYQGLLNVSFKPIKDIVSEVFRAPEMNLDLI</sequence>
<proteinExistence type="predicted"/>
<dbReference type="RefSeq" id="XP_065643187.1">
    <property type="nucleotide sequence ID" value="XM_065787115.1"/>
</dbReference>
<reference evidence="2" key="2">
    <citation type="submission" date="2025-08" db="UniProtKB">
        <authorList>
            <consortium name="RefSeq"/>
        </authorList>
    </citation>
    <scope>IDENTIFICATION</scope>
</reference>
<name>A0ABM4B2Z5_HYDVU</name>
<protein>
    <submittedName>
        <fullName evidence="2">Uncharacterized protein LOC136074898</fullName>
    </submittedName>
</protein>
<organism evidence="1 2">
    <name type="scientific">Hydra vulgaris</name>
    <name type="common">Hydra</name>
    <name type="synonym">Hydra attenuata</name>
    <dbReference type="NCBI Taxonomy" id="6087"/>
    <lineage>
        <taxon>Eukaryota</taxon>
        <taxon>Metazoa</taxon>
        <taxon>Cnidaria</taxon>
        <taxon>Hydrozoa</taxon>
        <taxon>Hydroidolina</taxon>
        <taxon>Anthoathecata</taxon>
        <taxon>Aplanulata</taxon>
        <taxon>Hydridae</taxon>
        <taxon>Hydra</taxon>
    </lineage>
</organism>
<reference evidence="1" key="1">
    <citation type="submission" date="2025-05" db="UniProtKB">
        <authorList>
            <consortium name="RefSeq"/>
        </authorList>
    </citation>
    <scope>NUCLEOTIDE SEQUENCE [LARGE SCALE GENOMIC DNA]</scope>
</reference>
<dbReference type="GeneID" id="136074898"/>
<accession>A0ABM4B2Z5</accession>
<keyword evidence="1" id="KW-1185">Reference proteome</keyword>
<evidence type="ECO:0000313" key="2">
    <source>
        <dbReference type="RefSeq" id="XP_065643187.1"/>
    </source>
</evidence>
<gene>
    <name evidence="2" type="primary">LOC136074898</name>
</gene>
<dbReference type="Proteomes" id="UP001652625">
    <property type="component" value="Chromosome 01"/>
</dbReference>